<dbReference type="AlphaFoldDB" id="B3GTE1"/>
<dbReference type="CTD" id="100174821"/>
<sequence>MLTPRSDLCNEKLSPSFPSGKTTAADKDDTEARCQVDSSLERLLLPFNLVQHVSFIPMYSIRRGLVSPDGPLAYLYSLLGFCLFTSVSVYRNAIMHGTRLSSLHLFTLYSDLVSFVINYSLSLICNVVNSKSNVEFVCRLQRLQTVLRRNQREQEQFARSNWAHLAVVTALYLAVVGLLNVVVLKQSLPDTLYLLLLFCIDVNVLYATRMLALLRCYLQLWTRKINEKAFNPVHHNMFTAYLDILQEYEVYTTLFKKIITYYVLETFLHGLLYVQVAIQICKSIRRSGRFSEQLMMIVSIFTWTIKNMIIMTLHNVECEKFYLAVEQAVAACQTQRASTTRCREEKRLYKNVCRVSRAAFSRERGWGLLAAGAALTLRFMDLATTYVTVLLQFAFVSRT</sequence>
<dbReference type="Proteomes" id="UP000005204">
    <property type="component" value="Unassembled WGS sequence"/>
</dbReference>
<proteinExistence type="evidence at transcript level"/>
<dbReference type="GeneID" id="100174821"/>
<dbReference type="RefSeq" id="NP_001124347.1">
    <property type="nucleotide sequence ID" value="NM_001130875.1"/>
</dbReference>
<reference evidence="2" key="2">
    <citation type="journal article" date="2008" name="Insect Mol. Biol.">
        <title>The gustatory receptor family in the silkworm moth Bombyx mori is characterized by a large expansion of a single lineage of putative bitter receptors.</title>
        <authorList>
            <person name="Wanner K.W."/>
            <person name="Robertson H.M."/>
        </authorList>
    </citation>
    <scope>NUCLEOTIDE SEQUENCE</scope>
</reference>
<evidence type="ECO:0000313" key="4">
    <source>
        <dbReference type="Proteomes" id="UP000005204"/>
    </source>
</evidence>
<organism evidence="2">
    <name type="scientific">Bombyx mori</name>
    <name type="common">Silk moth</name>
    <dbReference type="NCBI Taxonomy" id="7091"/>
    <lineage>
        <taxon>Eukaryota</taxon>
        <taxon>Metazoa</taxon>
        <taxon>Ecdysozoa</taxon>
        <taxon>Arthropoda</taxon>
        <taxon>Hexapoda</taxon>
        <taxon>Insecta</taxon>
        <taxon>Pterygota</taxon>
        <taxon>Neoptera</taxon>
        <taxon>Endopterygota</taxon>
        <taxon>Lepidoptera</taxon>
        <taxon>Glossata</taxon>
        <taxon>Ditrysia</taxon>
        <taxon>Bombycoidea</taxon>
        <taxon>Bombycidae</taxon>
        <taxon>Bombycinae</taxon>
        <taxon>Bombyx</taxon>
    </lineage>
</organism>
<gene>
    <name evidence="2" type="primary">Gr60</name>
    <name evidence="3" type="synonym">100174821</name>
</gene>
<evidence type="ECO:0000313" key="3">
    <source>
        <dbReference type="EnsemblMetazoa" id="NP_001124347.1"/>
    </source>
</evidence>
<reference evidence="3" key="3">
    <citation type="submission" date="2022-06" db="UniProtKB">
        <authorList>
            <consortium name="EnsemblMetazoa"/>
        </authorList>
    </citation>
    <scope>IDENTIFICATION</scope>
    <source>
        <strain evidence="3">p50T (Dazao)</strain>
    </source>
</reference>
<evidence type="ECO:0000256" key="1">
    <source>
        <dbReference type="SAM" id="Phobius"/>
    </source>
</evidence>
<name>B3GTE1_BOMMO</name>
<dbReference type="KEGG" id="bmor:100174821"/>
<feature type="transmembrane region" description="Helical" evidence="1">
    <location>
        <begin position="259"/>
        <end position="281"/>
    </location>
</feature>
<protein>
    <submittedName>
        <fullName evidence="2">Gustatory receptor 60</fullName>
    </submittedName>
</protein>
<keyword evidence="1" id="KW-0812">Transmembrane</keyword>
<reference evidence="4" key="1">
    <citation type="journal article" date="2008" name="Insect Biochem. Mol. Biol.">
        <title>The genome of a lepidopteran model insect, the silkworm Bombyx mori.</title>
        <authorList>
            <consortium name="International Silkworm Genome Consortium"/>
        </authorList>
    </citation>
    <scope>NUCLEOTIDE SEQUENCE [LARGE SCALE GENOMIC DNA]</scope>
    <source>
        <strain evidence="4">p50T</strain>
    </source>
</reference>
<feature type="transmembrane region" description="Helical" evidence="1">
    <location>
        <begin position="102"/>
        <end position="121"/>
    </location>
</feature>
<feature type="transmembrane region" description="Helical" evidence="1">
    <location>
        <begin position="191"/>
        <end position="214"/>
    </location>
</feature>
<feature type="transmembrane region" description="Helical" evidence="1">
    <location>
        <begin position="162"/>
        <end position="184"/>
    </location>
</feature>
<accession>B3GTE1</accession>
<keyword evidence="1" id="KW-1133">Transmembrane helix</keyword>
<dbReference type="EMBL" id="EU769124">
    <property type="protein sequence ID" value="ACD85127.1"/>
    <property type="molecule type" value="mRNA"/>
</dbReference>
<feature type="transmembrane region" description="Helical" evidence="1">
    <location>
        <begin position="73"/>
        <end position="90"/>
    </location>
</feature>
<dbReference type="OrthoDB" id="7325570at2759"/>
<keyword evidence="1" id="KW-0472">Membrane</keyword>
<keyword evidence="4" id="KW-1185">Reference proteome</keyword>
<evidence type="ECO:0000313" key="2">
    <source>
        <dbReference type="EMBL" id="ACD85127.1"/>
    </source>
</evidence>
<dbReference type="EnsemblMetazoa" id="NM_001130875.1">
    <property type="protein sequence ID" value="NP_001124347.1"/>
    <property type="gene ID" value="GeneID_100174821"/>
</dbReference>
<keyword evidence="2" id="KW-0675">Receptor</keyword>